<keyword evidence="3" id="KW-1015">Disulfide bond</keyword>
<dbReference type="PROSITE" id="PS00134">
    <property type="entry name" value="TRYPSIN_HIS"/>
    <property type="match status" value="1"/>
</dbReference>
<dbReference type="SMART" id="SM00020">
    <property type="entry name" value="Tryp_SPc"/>
    <property type="match status" value="1"/>
</dbReference>
<dbReference type="PRINTS" id="PR00722">
    <property type="entry name" value="CHYMOTRYPSIN"/>
</dbReference>
<feature type="compositionally biased region" description="Polar residues" evidence="7">
    <location>
        <begin position="348"/>
        <end position="362"/>
    </location>
</feature>
<evidence type="ECO:0000256" key="4">
    <source>
        <dbReference type="ARBA" id="ARBA00024195"/>
    </source>
</evidence>
<dbReference type="InterPro" id="IPR001254">
    <property type="entry name" value="Trypsin_dom"/>
</dbReference>
<dbReference type="FunFam" id="2.40.10.10:FF:000038">
    <property type="entry name" value="Serine protease"/>
    <property type="match status" value="1"/>
</dbReference>
<dbReference type="InterPro" id="IPR001314">
    <property type="entry name" value="Peptidase_S1A"/>
</dbReference>
<dbReference type="GO" id="GO:0004252">
    <property type="term" value="F:serine-type endopeptidase activity"/>
    <property type="evidence" value="ECO:0007669"/>
    <property type="project" value="InterPro"/>
</dbReference>
<dbReference type="GO" id="GO:0005576">
    <property type="term" value="C:extracellular region"/>
    <property type="evidence" value="ECO:0007669"/>
    <property type="project" value="UniProtKB-SubCell"/>
</dbReference>
<dbReference type="Pfam" id="PF00089">
    <property type="entry name" value="Trypsin"/>
    <property type="match status" value="1"/>
</dbReference>
<keyword evidence="10" id="KW-1185">Reference proteome</keyword>
<dbReference type="AlphaFoldDB" id="A0A1J1I6F6"/>
<sequence length="1001" mass="111391">MLNETSKILFLHTIKQALRSEVMSYNMKFKLLLFLNSILLLNTINCEEEIKERVLNRNDFEAFPVIEKQNIQEYSPTNITAVDTTFEDVIDEIIDSSRQGRNIDGLDEVYADPTVKQALLNGDDTQARNLIRDKLCSLGLMECEKRAPVRYIYTQPPPGAVYNSRPVQRPPPSVNGIYGPPRPVPIPGSHPQQPPRKVGYAPSHLNQFQSSKPIGPIRDKYSTDFFDVEQSPSSIKFGYTDKPTIVVNQGKREAAAGSQNTHIHHHYVHTDGNVPAVVDGTKTVLVNTPISEYAAVNHLSGSYQTSGFGSSSAGSNGFSPSNNGFEYKGVNSGNQGIYGHSTNVKPVIETNPNQYASGGNYNQYHQQQQQQQQQHQQQQHGLINEGTNGIYSNGGVGSSFHSSAPDYYKKELNINGNRGNGLTSSNFYNSQQQQQQYSNKYNKYNQGEQYQGFESARQDQYECVCTPFDQCAAQDVVGRRDDLILPLDPRNLPTEIEADSDNSTVTTRDVSEADKKESSEEVKKISKRQVNNDVERVQGEGRIFGFGGPQYGGGHYPAPGFGGKKIIPTLGVSFGLPFPTPQHDSHHGIIDDLDLNPLNPLLGFRHNNVTSELFPPNDNLNLLESAILKLEDSIPTQAPGAAKGSAMVSFPTSRRRRDTDQVVPASIDKKVSLETVDGGETNDQEGRAYTAGKRQAFYQQPKQCGPRAVCCRKSYRVPQQALHNPQFQQQQQQHKYNRCGVRNSQGINGRIKNPVYIDGDSEFGEYPWQAAILKKDPKESVYVCGGTLIDANHIITAAHCVKTYSGFDLRVRLGEWDVNHDVEFYPYVERDVISVHVHPEYYAGTLDNDLAILKLSQPVDFSGTPHISPACLPDKFTDFSRQRCWTTGWGKDNWEYGKYQNILKEVDVPIIDQNTCQNQLRQTRLGYNYVLNPGFICAGGEEGKDACKGDGGGPLVCERNGVWQVAGIVSWGIGCGKANVPGVYVRVAHYLDWIAQITQRY</sequence>
<evidence type="ECO:0000256" key="1">
    <source>
        <dbReference type="ARBA" id="ARBA00004613"/>
    </source>
</evidence>
<comment type="subcellular location">
    <subcellularLocation>
        <location evidence="1">Secreted</location>
    </subcellularLocation>
</comment>
<evidence type="ECO:0000313" key="10">
    <source>
        <dbReference type="Proteomes" id="UP000183832"/>
    </source>
</evidence>
<evidence type="ECO:0000256" key="7">
    <source>
        <dbReference type="SAM" id="MobiDB-lite"/>
    </source>
</evidence>
<evidence type="ECO:0000256" key="3">
    <source>
        <dbReference type="ARBA" id="ARBA00023157"/>
    </source>
</evidence>
<accession>A0A1J1I6F6</accession>
<evidence type="ECO:0000313" key="9">
    <source>
        <dbReference type="EMBL" id="CRK95877.1"/>
    </source>
</evidence>
<proteinExistence type="inferred from homology"/>
<evidence type="ECO:0000259" key="8">
    <source>
        <dbReference type="PROSITE" id="PS50240"/>
    </source>
</evidence>
<feature type="region of interest" description="Disordered" evidence="7">
    <location>
        <begin position="638"/>
        <end position="661"/>
    </location>
</feature>
<feature type="region of interest" description="Disordered" evidence="7">
    <location>
        <begin position="162"/>
        <end position="196"/>
    </location>
</feature>
<feature type="compositionally biased region" description="Basic and acidic residues" evidence="7">
    <location>
        <begin position="509"/>
        <end position="522"/>
    </location>
</feature>
<feature type="region of interest" description="Disordered" evidence="7">
    <location>
        <begin position="348"/>
        <end position="397"/>
    </location>
</feature>
<dbReference type="OrthoDB" id="5949700at2759"/>
<dbReference type="STRING" id="568069.A0A1J1I6F6"/>
<dbReference type="PANTHER" id="PTHR24258">
    <property type="entry name" value="SERINE PROTEASE-RELATED"/>
    <property type="match status" value="1"/>
</dbReference>
<evidence type="ECO:0000256" key="2">
    <source>
        <dbReference type="ARBA" id="ARBA00022525"/>
    </source>
</evidence>
<gene>
    <name evidence="9" type="ORF">CLUMA_CG009324</name>
</gene>
<reference evidence="9 10" key="1">
    <citation type="submission" date="2015-04" db="EMBL/GenBank/DDBJ databases">
        <authorList>
            <person name="Syromyatnikov M.Y."/>
            <person name="Popov V.N."/>
        </authorList>
    </citation>
    <scope>NUCLEOTIDE SEQUENCE [LARGE SCALE GENOMIC DNA]</scope>
</reference>
<dbReference type="GO" id="GO:0006508">
    <property type="term" value="P:proteolysis"/>
    <property type="evidence" value="ECO:0007669"/>
    <property type="project" value="InterPro"/>
</dbReference>
<dbReference type="CDD" id="cd00190">
    <property type="entry name" value="Tryp_SPc"/>
    <property type="match status" value="1"/>
</dbReference>
<feature type="domain" description="Peptidase S1" evidence="8">
    <location>
        <begin position="756"/>
        <end position="999"/>
    </location>
</feature>
<dbReference type="PROSITE" id="PS50240">
    <property type="entry name" value="TRYPSIN_DOM"/>
    <property type="match status" value="1"/>
</dbReference>
<feature type="region of interest" description="Disordered" evidence="7">
    <location>
        <begin position="490"/>
        <end position="522"/>
    </location>
</feature>
<dbReference type="InterPro" id="IPR043504">
    <property type="entry name" value="Peptidase_S1_PA_chymotrypsin"/>
</dbReference>
<dbReference type="SUPFAM" id="SSF50494">
    <property type="entry name" value="Trypsin-like serine proteases"/>
    <property type="match status" value="1"/>
</dbReference>
<dbReference type="Proteomes" id="UP000183832">
    <property type="component" value="Unassembled WGS sequence"/>
</dbReference>
<dbReference type="EMBL" id="CVRI01000043">
    <property type="protein sequence ID" value="CRK95877.1"/>
    <property type="molecule type" value="Genomic_DNA"/>
</dbReference>
<evidence type="ECO:0000256" key="5">
    <source>
        <dbReference type="ARBA" id="ARBA00068096"/>
    </source>
</evidence>
<feature type="compositionally biased region" description="Low complexity" evidence="7">
    <location>
        <begin position="363"/>
        <end position="380"/>
    </location>
</feature>
<dbReference type="InterPro" id="IPR018114">
    <property type="entry name" value="TRYPSIN_HIS"/>
</dbReference>
<keyword evidence="2" id="KW-0964">Secreted</keyword>
<organism evidence="9 10">
    <name type="scientific">Clunio marinus</name>
    <dbReference type="NCBI Taxonomy" id="568069"/>
    <lineage>
        <taxon>Eukaryota</taxon>
        <taxon>Metazoa</taxon>
        <taxon>Ecdysozoa</taxon>
        <taxon>Arthropoda</taxon>
        <taxon>Hexapoda</taxon>
        <taxon>Insecta</taxon>
        <taxon>Pterygota</taxon>
        <taxon>Neoptera</taxon>
        <taxon>Endopterygota</taxon>
        <taxon>Diptera</taxon>
        <taxon>Nematocera</taxon>
        <taxon>Chironomoidea</taxon>
        <taxon>Chironomidae</taxon>
        <taxon>Clunio</taxon>
    </lineage>
</organism>
<comment type="similarity">
    <text evidence="4">Belongs to the peptidase S1 family. CLIP subfamily.</text>
</comment>
<name>A0A1J1I6F6_9DIPT</name>
<dbReference type="InterPro" id="IPR009003">
    <property type="entry name" value="Peptidase_S1_PA"/>
</dbReference>
<dbReference type="Gene3D" id="2.40.10.10">
    <property type="entry name" value="Trypsin-like serine proteases"/>
    <property type="match status" value="1"/>
</dbReference>
<protein>
    <recommendedName>
        <fullName evidence="5">Phenoloxidase-activating factor 2</fullName>
    </recommendedName>
    <alternativeName>
        <fullName evidence="6">Prophenoloxidase-activating factor II</fullName>
    </alternativeName>
</protein>
<evidence type="ECO:0000256" key="6">
    <source>
        <dbReference type="ARBA" id="ARBA00076468"/>
    </source>
</evidence>
<feature type="compositionally biased region" description="Pro residues" evidence="7">
    <location>
        <begin position="180"/>
        <end position="194"/>
    </location>
</feature>
<dbReference type="PANTHER" id="PTHR24258:SF142">
    <property type="entry name" value="PEPTIDASE S1 DOMAIN-CONTAINING PROTEIN"/>
    <property type="match status" value="1"/>
</dbReference>